<dbReference type="Pfam" id="PF00881">
    <property type="entry name" value="Nitroreductase"/>
    <property type="match status" value="1"/>
</dbReference>
<organism evidence="4 5">
    <name type="scientific">Methanothermobacter tenebrarum</name>
    <dbReference type="NCBI Taxonomy" id="680118"/>
    <lineage>
        <taxon>Archaea</taxon>
        <taxon>Methanobacteriati</taxon>
        <taxon>Methanobacteriota</taxon>
        <taxon>Methanomada group</taxon>
        <taxon>Methanobacteria</taxon>
        <taxon>Methanobacteriales</taxon>
        <taxon>Methanobacteriaceae</taxon>
        <taxon>Methanothermobacter</taxon>
    </lineage>
</organism>
<dbReference type="EMBL" id="QLOE01000008">
    <property type="protein sequence ID" value="RAO78716.1"/>
    <property type="molecule type" value="Genomic_DNA"/>
</dbReference>
<dbReference type="Proteomes" id="UP000249782">
    <property type="component" value="Unassembled WGS sequence"/>
</dbReference>
<dbReference type="RefSeq" id="WP_112094233.1">
    <property type="nucleotide sequence ID" value="NZ_QLOE01000008.1"/>
</dbReference>
<dbReference type="InterPro" id="IPR000415">
    <property type="entry name" value="Nitroreductase-like"/>
</dbReference>
<dbReference type="PANTHER" id="PTHR43673">
    <property type="entry name" value="NAD(P)H NITROREDUCTASE YDGI-RELATED"/>
    <property type="match status" value="1"/>
</dbReference>
<proteinExistence type="inferred from homology"/>
<dbReference type="InterPro" id="IPR029479">
    <property type="entry name" value="Nitroreductase"/>
</dbReference>
<evidence type="ECO:0000256" key="1">
    <source>
        <dbReference type="ARBA" id="ARBA00007118"/>
    </source>
</evidence>
<comment type="similarity">
    <text evidence="1">Belongs to the nitroreductase family.</text>
</comment>
<feature type="domain" description="Nitroreductase" evidence="3">
    <location>
        <begin position="7"/>
        <end position="70"/>
    </location>
</feature>
<comment type="caution">
    <text evidence="4">The sequence shown here is derived from an EMBL/GenBank/DDBJ whole genome shotgun (WGS) entry which is preliminary data.</text>
</comment>
<dbReference type="GO" id="GO:0016491">
    <property type="term" value="F:oxidoreductase activity"/>
    <property type="evidence" value="ECO:0007669"/>
    <property type="project" value="UniProtKB-KW"/>
</dbReference>
<accession>A0A328PGF0</accession>
<dbReference type="OrthoDB" id="287850at2157"/>
<evidence type="ECO:0000313" key="4">
    <source>
        <dbReference type="EMBL" id="RAO78716.1"/>
    </source>
</evidence>
<evidence type="ECO:0000256" key="2">
    <source>
        <dbReference type="ARBA" id="ARBA00023002"/>
    </source>
</evidence>
<keyword evidence="5" id="KW-1185">Reference proteome</keyword>
<evidence type="ECO:0000313" key="5">
    <source>
        <dbReference type="Proteomes" id="UP000249782"/>
    </source>
</evidence>
<dbReference type="PANTHER" id="PTHR43673:SF10">
    <property type="entry name" value="NADH DEHYDROGENASE_NAD(P)H NITROREDUCTASE XCC3605-RELATED"/>
    <property type="match status" value="1"/>
</dbReference>
<protein>
    <submittedName>
        <fullName evidence="4">Nitroreductase family protein</fullName>
    </submittedName>
</protein>
<name>A0A328PGF0_9EURY</name>
<sequence>MSLLETIKERRSIRKFKRKDIPEEHLEKIMEAARWAPSAGNLQSRKFLIVKNPQLKNELSKAAYGQQSIAEAPIVIVACADLERSALGYGERGRNLYCLFDVAASVENMLLEIHELGLGACWIGAFDERLVAGILDIPSTLRPVTLLPVGYPAEKPSPPPRVSIEEAFKVID</sequence>
<dbReference type="AlphaFoldDB" id="A0A328PGF0"/>
<dbReference type="SUPFAM" id="SSF55469">
    <property type="entry name" value="FMN-dependent nitroreductase-like"/>
    <property type="match status" value="1"/>
</dbReference>
<dbReference type="Gene3D" id="3.40.109.10">
    <property type="entry name" value="NADH Oxidase"/>
    <property type="match status" value="1"/>
</dbReference>
<evidence type="ECO:0000259" key="3">
    <source>
        <dbReference type="Pfam" id="PF00881"/>
    </source>
</evidence>
<reference evidence="4 5" key="1">
    <citation type="submission" date="2018-06" db="EMBL/GenBank/DDBJ databases">
        <title>Draft genome sequence of hyperthermophilic methanogen Methanothermobacter tenebrarum sp. MCM-B 1447.</title>
        <authorList>
            <person name="Pore S.D."/>
            <person name="Dagar S."/>
            <person name="Dhakephalkar P.K."/>
        </authorList>
    </citation>
    <scope>NUCLEOTIDE SEQUENCE [LARGE SCALE GENOMIC DNA]</scope>
    <source>
        <strain evidence="4 5">MCM B 1447</strain>
    </source>
</reference>
<keyword evidence="2" id="KW-0560">Oxidoreductase</keyword>
<gene>
    <name evidence="4" type="ORF">DPC56_06305</name>
</gene>